<evidence type="ECO:0000313" key="3">
    <source>
        <dbReference type="EMBL" id="WWM70441.1"/>
    </source>
</evidence>
<keyword evidence="4" id="KW-1185">Reference proteome</keyword>
<protein>
    <recommendedName>
        <fullName evidence="5">Pentapeptide MXKDX repeat protein</fullName>
    </recommendedName>
</protein>
<dbReference type="Proteomes" id="UP001382935">
    <property type="component" value="Chromosome"/>
</dbReference>
<feature type="region of interest" description="Disordered" evidence="1">
    <location>
        <begin position="65"/>
        <end position="90"/>
    </location>
</feature>
<keyword evidence="2" id="KW-0732">Signal</keyword>
<dbReference type="EMBL" id="CP145607">
    <property type="protein sequence ID" value="WWM70441.1"/>
    <property type="molecule type" value="Genomic_DNA"/>
</dbReference>
<accession>A0ABZ2G3W5</accession>
<evidence type="ECO:0008006" key="5">
    <source>
        <dbReference type="Google" id="ProtNLM"/>
    </source>
</evidence>
<dbReference type="RefSeq" id="WP_338503209.1">
    <property type="nucleotide sequence ID" value="NZ_CP145607.1"/>
</dbReference>
<gene>
    <name evidence="3" type="ORF">V6R86_07065</name>
</gene>
<evidence type="ECO:0000313" key="4">
    <source>
        <dbReference type="Proteomes" id="UP001382935"/>
    </source>
</evidence>
<organism evidence="3 4">
    <name type="scientific">Sphingomonas kaistensis</name>
    <dbReference type="NCBI Taxonomy" id="298708"/>
    <lineage>
        <taxon>Bacteria</taxon>
        <taxon>Pseudomonadati</taxon>
        <taxon>Pseudomonadota</taxon>
        <taxon>Alphaproteobacteria</taxon>
        <taxon>Sphingomonadales</taxon>
        <taxon>Sphingomonadaceae</taxon>
        <taxon>Sphingomonas</taxon>
    </lineage>
</organism>
<name>A0ABZ2G3W5_9SPHN</name>
<evidence type="ECO:0000256" key="2">
    <source>
        <dbReference type="SAM" id="SignalP"/>
    </source>
</evidence>
<feature type="compositionally biased region" description="Basic and acidic residues" evidence="1">
    <location>
        <begin position="65"/>
        <end position="80"/>
    </location>
</feature>
<reference evidence="3 4" key="1">
    <citation type="submission" date="2024-02" db="EMBL/GenBank/DDBJ databases">
        <title>Full genome sequence of Sphingomonas kaistensis.</title>
        <authorList>
            <person name="Poletto B.L."/>
            <person name="Silva G."/>
            <person name="Galante D."/>
            <person name="Campos K.R."/>
            <person name="Santos M.B.N."/>
            <person name="Sacchi C.T."/>
        </authorList>
    </citation>
    <scope>NUCLEOTIDE SEQUENCE [LARGE SCALE GENOMIC DNA]</scope>
    <source>
        <strain evidence="3 4">MA4R</strain>
    </source>
</reference>
<feature type="chain" id="PRO_5046370802" description="Pentapeptide MXKDX repeat protein" evidence="2">
    <location>
        <begin position="21"/>
        <end position="90"/>
    </location>
</feature>
<feature type="signal peptide" evidence="2">
    <location>
        <begin position="1"/>
        <end position="20"/>
    </location>
</feature>
<evidence type="ECO:0000256" key="1">
    <source>
        <dbReference type="SAM" id="MobiDB-lite"/>
    </source>
</evidence>
<proteinExistence type="predicted"/>
<sequence>MNKILSAIALSIALPSVANAQAAPAPKADCCAKMEKPCCKDMKSDCCKDMKSDCCKDMDHSKMGHDMKASTDPHAGHDMSKSAAPGGLQH</sequence>